<feature type="transmembrane region" description="Helical" evidence="10">
    <location>
        <begin position="288"/>
        <end position="308"/>
    </location>
</feature>
<dbReference type="PANTHER" id="PTHR11920:SF335">
    <property type="entry name" value="GUANYLATE CYCLASE"/>
    <property type="match status" value="1"/>
</dbReference>
<feature type="region of interest" description="Disordered" evidence="9">
    <location>
        <begin position="1026"/>
        <end position="1076"/>
    </location>
</feature>
<sequence length="1807" mass="189953">MLSPKHVMPVCMYRTALALRLWARDSWHAMHNSSILTAQYVVRVLLFRVVMLLLSLYELEQGVKHIAELAPVEWTSTDRMLLLALMAPILASLVGLVWPFLSMRVYEQRHKCIHKALLMLWVAPRISLHRSGRSWLKTPAKQHFIVDVLLHILLQDPFPEYAPKAVIMGVVYCLASVPPPNSLSGTEHALGTYAQHAEFYLGVLFLALVVSRAYELLMGRREQPVFLRHLAHHLRTLPQALNRNRHISDSYLWKLCGVKLVDALMLLYSGELYLRSGMAQRSWQKLMVASLSGAGGAVLIGCICIGVFSRRTLYQRHHSVVNAAGLYVSLVSRLALVLAEARTGPGSSQAAAFHAYLASVFSLLTHEDSLGLLCSQVGAICILFSVLQMYITSSCRTLSLSASSSSSLSDASYLSLSYRHPEFLAVAFLACSLYRCLCLGVWSDLDDEAEVDATDAAFQSISNRASPATTRTGPMAASTAVASGTCGWFPAYPAAVDSSQMIAPRPKTSDMPFLMSAKSIHEDEGAMVAGIPSFGRWSGASSRLLQATQQQHQLPPLSACEAPCPPMQQQQLDRAHTEPSAAGIIAAGKGRHSYEGHAAATGPGAYFCGDSCKSLEDGEAAGFMEGGVTATAAPSATLGLVGCGRAVGNAAARNSSGSRHDDGSLSYAGNNSPAAAFTACLSVRSMVAAGAAMSDDNGGRISVTPAAAAGDSDEELLLTVMSKSSTCSTTAAATTLHSRQQRGRFGCCSSSDGAGGTLAASGSSPGMQFPPPSPSLSIRKTAPMLQNFSVPSRLSSATWLACSQDGSEGAPRTPACSSLSHSSTSSLDSLNHERASTPNLTLLEPIDDIQKTQSTEATDPADVAAETPQGKKRKPPGRSHSRGCLWPRAGTSSANTASRIVSAVLGSRALERAAAAKEAVAARMAPAAVSGSGSVCGSVRMLHPAAGASRVAVRQLARDGFTSGSTSAGMMGSCPSFRRSPSMGGAFSPRMSVMSAASAGSSSPIALDGGSPLPGEHLTAGQALHEPQQLQQQHQPPPQRLGSISSSGNRPGERTLLQGGSPQEQQHKQQYPAWGGCAEAPSDSPFAFAGTAEIAASDVTATQQPAPLQAPESHRASCPSHGCPTTWVMRLRTRVWELLQGFRHTAGHAVMEALLSRVSLKTSYRHLKSVVKPQHDSTLATTLAVATAVFLAASLSAWLTPIALEAATSMRSIKLMNIAQLETGPNLLSSTGSSTTSSDGSGSGSAQGTKAVLLVAVAVPLFVALAVVQRLLLRAGPFSDPRRRWYNERHQRLIAFMDQLLAGDQSDASIIEALREATAGAFDATAGSAGNISSSSGSSSSSSGGSNSMGSSSGGAAATVGSRNGKMAGFTLELVVLEGGARMDESTPAAVHVVHGGEVLRANGMGDNSKGVRRPLVMLPSVHHALMNQVVLFTNDFASSPPDAHYEDWRLLHQACGAASMITVPLLYGGCDLGALLVSCPGSGAWDELARKLLMDFGLQISQALYTRAVQQALAADEAVLTDIMPEAVMESLKRKALQSSSRSVLPPSDEGPAAADGSAGDGGGGGSCQQQQAADSAAAAAVVYKEWHPMVSILFADIVGYTNMSQQVDPEEVMMMLHQLYSKYDALCSIHGVYKVETIGDCWMGATGLLVEDPRHASALLAFGRDMFRAAATVRDPSTGKGVQIRVGIHSGRVMSGIVGSIRARYCLFGDTVNTASRMESTGIPGHVQISAITFEMLQPQEQSLFQPRGKIPVKGKGDLLCYLLPGGNNALTAVTAAATVEAAERQEEAGTPKTAPSDLLTSVSS</sequence>
<comment type="subcellular location">
    <subcellularLocation>
        <location evidence="1">Membrane</location>
    </subcellularLocation>
</comment>
<evidence type="ECO:0000256" key="8">
    <source>
        <dbReference type="RuleBase" id="RU000405"/>
    </source>
</evidence>
<feature type="domain" description="Guanylate cyclase" evidence="11">
    <location>
        <begin position="1593"/>
        <end position="1721"/>
    </location>
</feature>
<evidence type="ECO:0000313" key="12">
    <source>
        <dbReference type="EMBL" id="GFR47149.1"/>
    </source>
</evidence>
<proteinExistence type="inferred from homology"/>
<feature type="region of interest" description="Disordered" evidence="9">
    <location>
        <begin position="962"/>
        <end position="983"/>
    </location>
</feature>
<keyword evidence="2 10" id="KW-0812">Transmembrane</keyword>
<dbReference type="CDD" id="cd07302">
    <property type="entry name" value="CHD"/>
    <property type="match status" value="1"/>
</dbReference>
<evidence type="ECO:0000256" key="10">
    <source>
        <dbReference type="SAM" id="Phobius"/>
    </source>
</evidence>
<dbReference type="GO" id="GO:0000166">
    <property type="term" value="F:nucleotide binding"/>
    <property type="evidence" value="ECO:0007669"/>
    <property type="project" value="UniProtKB-KW"/>
</dbReference>
<dbReference type="Pfam" id="PF01590">
    <property type="entry name" value="GAF"/>
    <property type="match status" value="1"/>
</dbReference>
<dbReference type="InterPro" id="IPR029787">
    <property type="entry name" value="Nucleotide_cyclase"/>
</dbReference>
<feature type="compositionally biased region" description="Low complexity" evidence="9">
    <location>
        <begin position="817"/>
        <end position="829"/>
    </location>
</feature>
<evidence type="ECO:0000259" key="11">
    <source>
        <dbReference type="PROSITE" id="PS50125"/>
    </source>
</evidence>
<dbReference type="InterPro" id="IPR003018">
    <property type="entry name" value="GAF"/>
</dbReference>
<dbReference type="InterPro" id="IPR050401">
    <property type="entry name" value="Cyclic_nucleotide_synthase"/>
</dbReference>
<feature type="region of interest" description="Disordered" evidence="9">
    <location>
        <begin position="803"/>
        <end position="832"/>
    </location>
</feature>
<dbReference type="InterPro" id="IPR018297">
    <property type="entry name" value="A/G_cyclase_CS"/>
</dbReference>
<dbReference type="InterPro" id="IPR029016">
    <property type="entry name" value="GAF-like_dom_sf"/>
</dbReference>
<feature type="region of interest" description="Disordered" evidence="9">
    <location>
        <begin position="851"/>
        <end position="891"/>
    </location>
</feature>
<feature type="region of interest" description="Disordered" evidence="9">
    <location>
        <begin position="1785"/>
        <end position="1807"/>
    </location>
</feature>
<comment type="similarity">
    <text evidence="8">Belongs to the adenylyl cyclase class-4/guanylyl cyclase family.</text>
</comment>
<feature type="transmembrane region" description="Helical" evidence="10">
    <location>
        <begin position="1179"/>
        <end position="1204"/>
    </location>
</feature>
<dbReference type="GO" id="GO:0004016">
    <property type="term" value="F:adenylate cyclase activity"/>
    <property type="evidence" value="ECO:0007669"/>
    <property type="project" value="TreeGrafter"/>
</dbReference>
<feature type="compositionally biased region" description="Low complexity" evidence="9">
    <location>
        <begin position="962"/>
        <end position="973"/>
    </location>
</feature>
<protein>
    <recommendedName>
        <fullName evidence="11">Guanylate cyclase domain-containing protein</fullName>
    </recommendedName>
</protein>
<feature type="transmembrane region" description="Helical" evidence="10">
    <location>
        <begin position="35"/>
        <end position="57"/>
    </location>
</feature>
<evidence type="ECO:0000256" key="5">
    <source>
        <dbReference type="ARBA" id="ARBA00023136"/>
    </source>
</evidence>
<feature type="transmembrane region" description="Helical" evidence="10">
    <location>
        <begin position="370"/>
        <end position="391"/>
    </location>
</feature>
<dbReference type="SUPFAM" id="SSF55781">
    <property type="entry name" value="GAF domain-like"/>
    <property type="match status" value="1"/>
</dbReference>
<dbReference type="SMART" id="SM00044">
    <property type="entry name" value="CYCc"/>
    <property type="match status" value="1"/>
</dbReference>
<dbReference type="GO" id="GO:0004383">
    <property type="term" value="F:guanylate cyclase activity"/>
    <property type="evidence" value="ECO:0007669"/>
    <property type="project" value="TreeGrafter"/>
</dbReference>
<dbReference type="Pfam" id="PF00211">
    <property type="entry name" value="Guanylate_cyc"/>
    <property type="match status" value="1"/>
</dbReference>
<dbReference type="InterPro" id="IPR001054">
    <property type="entry name" value="A/G_cyclase"/>
</dbReference>
<dbReference type="Gene3D" id="3.30.450.40">
    <property type="match status" value="1"/>
</dbReference>
<dbReference type="Gene3D" id="3.30.70.1230">
    <property type="entry name" value="Nucleotide cyclase"/>
    <property type="match status" value="1"/>
</dbReference>
<dbReference type="GO" id="GO:0005886">
    <property type="term" value="C:plasma membrane"/>
    <property type="evidence" value="ECO:0007669"/>
    <property type="project" value="TreeGrafter"/>
</dbReference>
<keyword evidence="7 8" id="KW-0456">Lyase</keyword>
<comment type="caution">
    <text evidence="12">The sequence shown here is derived from an EMBL/GenBank/DDBJ whole genome shotgun (WGS) entry which is preliminary data.</text>
</comment>
<keyword evidence="13" id="KW-1185">Reference proteome</keyword>
<keyword evidence="4 10" id="KW-1133">Transmembrane helix</keyword>
<evidence type="ECO:0000313" key="13">
    <source>
        <dbReference type="Proteomes" id="UP001054857"/>
    </source>
</evidence>
<evidence type="ECO:0000256" key="7">
    <source>
        <dbReference type="ARBA" id="ARBA00023239"/>
    </source>
</evidence>
<keyword evidence="6" id="KW-0675">Receptor</keyword>
<dbReference type="GO" id="GO:0001653">
    <property type="term" value="F:peptide receptor activity"/>
    <property type="evidence" value="ECO:0007669"/>
    <property type="project" value="TreeGrafter"/>
</dbReference>
<evidence type="ECO:0000256" key="2">
    <source>
        <dbReference type="ARBA" id="ARBA00022692"/>
    </source>
</evidence>
<keyword evidence="3" id="KW-0547">Nucleotide-binding</keyword>
<accession>A0AAD3HMS8</accession>
<feature type="transmembrane region" description="Helical" evidence="10">
    <location>
        <begin position="80"/>
        <end position="101"/>
    </location>
</feature>
<dbReference type="PROSITE" id="PS50125">
    <property type="entry name" value="GUANYLATE_CYCLASE_2"/>
    <property type="match status" value="1"/>
</dbReference>
<evidence type="ECO:0000256" key="6">
    <source>
        <dbReference type="ARBA" id="ARBA00023170"/>
    </source>
</evidence>
<feature type="region of interest" description="Disordered" evidence="9">
    <location>
        <begin position="1328"/>
        <end position="1358"/>
    </location>
</feature>
<dbReference type="PROSITE" id="PS00452">
    <property type="entry name" value="GUANYLATE_CYCLASE_1"/>
    <property type="match status" value="1"/>
</dbReference>
<feature type="compositionally biased region" description="Low complexity" evidence="9">
    <location>
        <begin position="1549"/>
        <end position="1559"/>
    </location>
</feature>
<keyword evidence="5 10" id="KW-0472">Membrane</keyword>
<evidence type="ECO:0000256" key="3">
    <source>
        <dbReference type="ARBA" id="ARBA00022741"/>
    </source>
</evidence>
<evidence type="ECO:0000256" key="9">
    <source>
        <dbReference type="SAM" id="MobiDB-lite"/>
    </source>
</evidence>
<dbReference type="PANTHER" id="PTHR11920">
    <property type="entry name" value="GUANYLYL CYCLASE"/>
    <property type="match status" value="1"/>
</dbReference>
<dbReference type="EMBL" id="BMAR01000017">
    <property type="protein sequence ID" value="GFR47149.1"/>
    <property type="molecule type" value="Genomic_DNA"/>
</dbReference>
<evidence type="ECO:0000256" key="1">
    <source>
        <dbReference type="ARBA" id="ARBA00004370"/>
    </source>
</evidence>
<dbReference type="GO" id="GO:0035556">
    <property type="term" value="P:intracellular signal transduction"/>
    <property type="evidence" value="ECO:0007669"/>
    <property type="project" value="InterPro"/>
</dbReference>
<feature type="transmembrane region" description="Helical" evidence="10">
    <location>
        <begin position="1251"/>
        <end position="1273"/>
    </location>
</feature>
<name>A0AAD3HMS8_9CHLO</name>
<gene>
    <name evidence="12" type="ORF">Agub_g8840</name>
</gene>
<feature type="region of interest" description="Disordered" evidence="9">
    <location>
        <begin position="1540"/>
        <end position="1571"/>
    </location>
</feature>
<dbReference type="GO" id="GO:0007168">
    <property type="term" value="P:receptor guanylyl cyclase signaling pathway"/>
    <property type="evidence" value="ECO:0007669"/>
    <property type="project" value="TreeGrafter"/>
</dbReference>
<dbReference type="Proteomes" id="UP001054857">
    <property type="component" value="Unassembled WGS sequence"/>
</dbReference>
<feature type="transmembrane region" description="Helical" evidence="10">
    <location>
        <begin position="251"/>
        <end position="268"/>
    </location>
</feature>
<reference evidence="12 13" key="1">
    <citation type="journal article" date="2021" name="Sci. Rep.">
        <title>Genome sequencing of the multicellular alga Astrephomene provides insights into convergent evolution of germ-soma differentiation.</title>
        <authorList>
            <person name="Yamashita S."/>
            <person name="Yamamoto K."/>
            <person name="Matsuzaki R."/>
            <person name="Suzuki S."/>
            <person name="Yamaguchi H."/>
            <person name="Hirooka S."/>
            <person name="Minakuchi Y."/>
            <person name="Miyagishima S."/>
            <person name="Kawachi M."/>
            <person name="Toyoda A."/>
            <person name="Nozaki H."/>
        </authorList>
    </citation>
    <scope>NUCLEOTIDE SEQUENCE [LARGE SCALE GENOMIC DNA]</scope>
    <source>
        <strain evidence="12 13">NIES-4017</strain>
    </source>
</reference>
<organism evidence="12 13">
    <name type="scientific">Astrephomene gubernaculifera</name>
    <dbReference type="NCBI Taxonomy" id="47775"/>
    <lineage>
        <taxon>Eukaryota</taxon>
        <taxon>Viridiplantae</taxon>
        <taxon>Chlorophyta</taxon>
        <taxon>core chlorophytes</taxon>
        <taxon>Chlorophyceae</taxon>
        <taxon>CS clade</taxon>
        <taxon>Chlamydomonadales</taxon>
        <taxon>Astrephomenaceae</taxon>
        <taxon>Astrephomene</taxon>
    </lineage>
</organism>
<dbReference type="SUPFAM" id="SSF55073">
    <property type="entry name" value="Nucleotide cyclase"/>
    <property type="match status" value="1"/>
</dbReference>
<evidence type="ECO:0000256" key="4">
    <source>
        <dbReference type="ARBA" id="ARBA00022989"/>
    </source>
</evidence>
<feature type="compositionally biased region" description="Basic residues" evidence="9">
    <location>
        <begin position="870"/>
        <end position="881"/>
    </location>
</feature>